<feature type="region of interest" description="Disordered" evidence="1">
    <location>
        <begin position="161"/>
        <end position="192"/>
    </location>
</feature>
<dbReference type="EMBL" id="JAJSOF020000001">
    <property type="protein sequence ID" value="KAJ4451773.1"/>
    <property type="molecule type" value="Genomic_DNA"/>
</dbReference>
<evidence type="ECO:0000256" key="1">
    <source>
        <dbReference type="SAM" id="MobiDB-lite"/>
    </source>
</evidence>
<feature type="compositionally biased region" description="Polar residues" evidence="1">
    <location>
        <begin position="182"/>
        <end position="192"/>
    </location>
</feature>
<reference evidence="2 3" key="1">
    <citation type="journal article" date="2022" name="Allergy">
        <title>Genome assembly and annotation of Periplaneta americana reveal a comprehensive cockroach allergen profile.</title>
        <authorList>
            <person name="Wang L."/>
            <person name="Xiong Q."/>
            <person name="Saelim N."/>
            <person name="Wang L."/>
            <person name="Nong W."/>
            <person name="Wan A.T."/>
            <person name="Shi M."/>
            <person name="Liu X."/>
            <person name="Cao Q."/>
            <person name="Hui J.H.L."/>
            <person name="Sookrung N."/>
            <person name="Leung T.F."/>
            <person name="Tungtrongchitr A."/>
            <person name="Tsui S.K.W."/>
        </authorList>
    </citation>
    <scope>NUCLEOTIDE SEQUENCE [LARGE SCALE GENOMIC DNA]</scope>
    <source>
        <strain evidence="2">PWHHKU_190912</strain>
    </source>
</reference>
<protein>
    <submittedName>
        <fullName evidence="2">Uncharacterized protein</fullName>
    </submittedName>
</protein>
<accession>A0ABQ8U199</accession>
<name>A0ABQ8U199_PERAM</name>
<keyword evidence="3" id="KW-1185">Reference proteome</keyword>
<evidence type="ECO:0000313" key="3">
    <source>
        <dbReference type="Proteomes" id="UP001148838"/>
    </source>
</evidence>
<feature type="compositionally biased region" description="Basic and acidic residues" evidence="1">
    <location>
        <begin position="1"/>
        <end position="16"/>
    </location>
</feature>
<feature type="region of interest" description="Disordered" evidence="1">
    <location>
        <begin position="1"/>
        <end position="54"/>
    </location>
</feature>
<dbReference type="Proteomes" id="UP001148838">
    <property type="component" value="Unassembled WGS sequence"/>
</dbReference>
<organism evidence="2 3">
    <name type="scientific">Periplaneta americana</name>
    <name type="common">American cockroach</name>
    <name type="synonym">Blatta americana</name>
    <dbReference type="NCBI Taxonomy" id="6978"/>
    <lineage>
        <taxon>Eukaryota</taxon>
        <taxon>Metazoa</taxon>
        <taxon>Ecdysozoa</taxon>
        <taxon>Arthropoda</taxon>
        <taxon>Hexapoda</taxon>
        <taxon>Insecta</taxon>
        <taxon>Pterygota</taxon>
        <taxon>Neoptera</taxon>
        <taxon>Polyneoptera</taxon>
        <taxon>Dictyoptera</taxon>
        <taxon>Blattodea</taxon>
        <taxon>Blattoidea</taxon>
        <taxon>Blattidae</taxon>
        <taxon>Blattinae</taxon>
        <taxon>Periplaneta</taxon>
    </lineage>
</organism>
<feature type="region of interest" description="Disordered" evidence="1">
    <location>
        <begin position="117"/>
        <end position="139"/>
    </location>
</feature>
<proteinExistence type="predicted"/>
<comment type="caution">
    <text evidence="2">The sequence shown here is derived from an EMBL/GenBank/DDBJ whole genome shotgun (WGS) entry which is preliminary data.</text>
</comment>
<gene>
    <name evidence="2" type="ORF">ANN_03245</name>
</gene>
<sequence length="318" mass="34831">MNQDIPPDKPTTDPRRSSRQGPLSLDRQPSQRYPRRKPLTPGLASDQAPPDAYSENIFPAETVTSISIQNKTVLPRQSASSVGKLATTARTHNGLIAAQHARPTDTTQDRCTAPCTPEMLTSPMNQHTTHSLKDKPHSPQLNPAKCLLLRHQNFPAYINQQPTPHQTSPTTSNTTSYAKVASPTNQTPTIPSPRQIQDYIDKRIAAHIDRLEKYVEEKISQAINSITSFITATAINTTPPSRLDATTATINATAKKTNRKINVMPYGNNIDIIIKPILQKMQTVIGTAINTALAEGFNTIQCPPSHPDDPSHLPPSLT</sequence>
<evidence type="ECO:0000313" key="2">
    <source>
        <dbReference type="EMBL" id="KAJ4451773.1"/>
    </source>
</evidence>
<feature type="compositionally biased region" description="Low complexity" evidence="1">
    <location>
        <begin position="161"/>
        <end position="176"/>
    </location>
</feature>